<name>A0AAU9ITY8_9CILI</name>
<protein>
    <recommendedName>
        <fullName evidence="4">RRM domain-containing protein</fullName>
    </recommendedName>
</protein>
<reference evidence="5" key="1">
    <citation type="submission" date="2021-09" db="EMBL/GenBank/DDBJ databases">
        <authorList>
            <consortium name="AG Swart"/>
            <person name="Singh M."/>
            <person name="Singh A."/>
            <person name="Seah K."/>
            <person name="Emmerich C."/>
        </authorList>
    </citation>
    <scope>NUCLEOTIDE SEQUENCE</scope>
    <source>
        <strain evidence="5">ATCC30299</strain>
    </source>
</reference>
<dbReference type="InterPro" id="IPR012677">
    <property type="entry name" value="Nucleotide-bd_a/b_plait_sf"/>
</dbReference>
<comment type="caution">
    <text evidence="5">The sequence shown here is derived from an EMBL/GenBank/DDBJ whole genome shotgun (WGS) entry which is preliminary data.</text>
</comment>
<dbReference type="SMART" id="SM00360">
    <property type="entry name" value="RRM"/>
    <property type="match status" value="1"/>
</dbReference>
<evidence type="ECO:0000256" key="3">
    <source>
        <dbReference type="PROSITE-ProRule" id="PRU00176"/>
    </source>
</evidence>
<gene>
    <name evidence="5" type="ORF">BSTOLATCC_MIC16780</name>
</gene>
<dbReference type="Proteomes" id="UP001162131">
    <property type="component" value="Unassembled WGS sequence"/>
</dbReference>
<dbReference type="GO" id="GO:0003723">
    <property type="term" value="F:RNA binding"/>
    <property type="evidence" value="ECO:0007669"/>
    <property type="project" value="UniProtKB-UniRule"/>
</dbReference>
<dbReference type="PANTHER" id="PTHR23236:SF119">
    <property type="entry name" value="NUCLEAR RNA-BINDING PROTEIN SART-3"/>
    <property type="match status" value="1"/>
</dbReference>
<dbReference type="PANTHER" id="PTHR23236">
    <property type="entry name" value="EUKARYOTIC TRANSLATION INITIATION FACTOR 4B/4H"/>
    <property type="match status" value="1"/>
</dbReference>
<keyword evidence="6" id="KW-1185">Reference proteome</keyword>
<dbReference type="SUPFAM" id="SSF54928">
    <property type="entry name" value="RNA-binding domain, RBD"/>
    <property type="match status" value="1"/>
</dbReference>
<dbReference type="PROSITE" id="PS50102">
    <property type="entry name" value="RRM"/>
    <property type="match status" value="1"/>
</dbReference>
<evidence type="ECO:0000256" key="1">
    <source>
        <dbReference type="ARBA" id="ARBA00022737"/>
    </source>
</evidence>
<feature type="domain" description="RRM" evidence="4">
    <location>
        <begin position="15"/>
        <end position="91"/>
    </location>
</feature>
<dbReference type="InterPro" id="IPR035979">
    <property type="entry name" value="RBD_domain_sf"/>
</dbReference>
<accession>A0AAU9ITY8</accession>
<dbReference type="EMBL" id="CAJZBQ010000016">
    <property type="protein sequence ID" value="CAG9316672.1"/>
    <property type="molecule type" value="Genomic_DNA"/>
</dbReference>
<evidence type="ECO:0000313" key="5">
    <source>
        <dbReference type="EMBL" id="CAG9316672.1"/>
    </source>
</evidence>
<keyword evidence="2 3" id="KW-0694">RNA-binding</keyword>
<dbReference type="InterPro" id="IPR000504">
    <property type="entry name" value="RRM_dom"/>
</dbReference>
<evidence type="ECO:0000256" key="2">
    <source>
        <dbReference type="ARBA" id="ARBA00022884"/>
    </source>
</evidence>
<dbReference type="Gene3D" id="3.30.70.330">
    <property type="match status" value="1"/>
</dbReference>
<keyword evidence="1" id="KW-0677">Repeat</keyword>
<evidence type="ECO:0000259" key="4">
    <source>
        <dbReference type="PROSITE" id="PS50102"/>
    </source>
</evidence>
<dbReference type="AlphaFoldDB" id="A0AAU9ITY8"/>
<proteinExistence type="predicted"/>
<organism evidence="5 6">
    <name type="scientific">Blepharisma stoltei</name>
    <dbReference type="NCBI Taxonomy" id="1481888"/>
    <lineage>
        <taxon>Eukaryota</taxon>
        <taxon>Sar</taxon>
        <taxon>Alveolata</taxon>
        <taxon>Ciliophora</taxon>
        <taxon>Postciliodesmatophora</taxon>
        <taxon>Heterotrichea</taxon>
        <taxon>Heterotrichida</taxon>
        <taxon>Blepharismidae</taxon>
        <taxon>Blepharisma</taxon>
    </lineage>
</organism>
<sequence>MNLSINQSGSSQNCCTVYVGGLATIATPASIRKYFSKCGKVKKVRMAYNPRGEKAGFAYVDFADSRGVETALKIRYPSIEGREIKISLVTG</sequence>
<dbReference type="Pfam" id="PF00076">
    <property type="entry name" value="RRM_1"/>
    <property type="match status" value="1"/>
</dbReference>
<evidence type="ECO:0000313" key="6">
    <source>
        <dbReference type="Proteomes" id="UP001162131"/>
    </source>
</evidence>
<dbReference type="CDD" id="cd00590">
    <property type="entry name" value="RRM_SF"/>
    <property type="match status" value="1"/>
</dbReference>